<dbReference type="HOGENOM" id="CLU_116389_0_0_1"/>
<sequence>MAFGHLTQAASLSQLVRKSLGANNGPSLQLRGEKECNQDLGSAPNWALKNVTRKLPRADEVWIGFHITSEGYAPQWCYVLVHVKGSVKSAGFSNVPCTGSDFSVSWGFGQENEAGIMTLVNRATSRRSWFGWNHVNDSEYLADVGPNATKDIEA</sequence>
<evidence type="ECO:0000313" key="1">
    <source>
        <dbReference type="EMBL" id="KID82639.1"/>
    </source>
</evidence>
<evidence type="ECO:0000313" key="2">
    <source>
        <dbReference type="Proteomes" id="UP000031192"/>
    </source>
</evidence>
<name>A0A0B4HT36_METGA</name>
<reference evidence="1 2" key="1">
    <citation type="journal article" date="2014" name="Proc. Natl. Acad. Sci. U.S.A.">
        <title>Trajectory and genomic determinants of fungal-pathogen speciation and host adaptation.</title>
        <authorList>
            <person name="Hu X."/>
            <person name="Xiao G."/>
            <person name="Zheng P."/>
            <person name="Shang Y."/>
            <person name="Su Y."/>
            <person name="Zhang X."/>
            <person name="Liu X."/>
            <person name="Zhan S."/>
            <person name="St Leger R.J."/>
            <person name="Wang C."/>
        </authorList>
    </citation>
    <scope>NUCLEOTIDE SEQUENCE [LARGE SCALE GENOMIC DNA]</scope>
    <source>
        <strain evidence="1 2">ARSEF 977</strain>
    </source>
</reference>
<protein>
    <submittedName>
        <fullName evidence="1">Uncharacterized protein</fullName>
    </submittedName>
</protein>
<comment type="caution">
    <text evidence="1">The sequence shown here is derived from an EMBL/GenBank/DDBJ whole genome shotgun (WGS) entry which is preliminary data.</text>
</comment>
<dbReference type="AlphaFoldDB" id="A0A0B4HT36"/>
<dbReference type="EMBL" id="AZNH01000079">
    <property type="protein sequence ID" value="KID82639.1"/>
    <property type="molecule type" value="Genomic_DNA"/>
</dbReference>
<dbReference type="Proteomes" id="UP000031192">
    <property type="component" value="Unassembled WGS sequence"/>
</dbReference>
<gene>
    <name evidence="1" type="ORF">MGU_10051</name>
</gene>
<proteinExistence type="predicted"/>
<organism evidence="1 2">
    <name type="scientific">Metarhizium guizhouense (strain ARSEF 977)</name>
    <dbReference type="NCBI Taxonomy" id="1276136"/>
    <lineage>
        <taxon>Eukaryota</taxon>
        <taxon>Fungi</taxon>
        <taxon>Dikarya</taxon>
        <taxon>Ascomycota</taxon>
        <taxon>Pezizomycotina</taxon>
        <taxon>Sordariomycetes</taxon>
        <taxon>Hypocreomycetidae</taxon>
        <taxon>Hypocreales</taxon>
        <taxon>Clavicipitaceae</taxon>
        <taxon>Metarhizium</taxon>
    </lineage>
</organism>
<accession>A0A0B4HT36</accession>
<keyword evidence="2" id="KW-1185">Reference proteome</keyword>